<keyword evidence="1" id="KW-1185">Reference proteome</keyword>
<sequence>MAGEITQRLHKFILTEEEKEAVAIEFPDIQASMKNVKSGSKDSQREYWNGSLKNGDVLYAYGSPIPFVGKAIIAEAWAIRKAIQPAVKYGWKNIDILSVSLTMV</sequence>
<dbReference type="AlphaFoldDB" id="A0A1U7UQW6"/>
<evidence type="ECO:0000313" key="2">
    <source>
        <dbReference type="RefSeq" id="XP_009758492.1"/>
    </source>
</evidence>
<evidence type="ECO:0000313" key="1">
    <source>
        <dbReference type="Proteomes" id="UP000189701"/>
    </source>
</evidence>
<protein>
    <submittedName>
        <fullName evidence="2">Uncharacterized protein LOC104211179</fullName>
    </submittedName>
</protein>
<dbReference type="RefSeq" id="XP_009758492.1">
    <property type="nucleotide sequence ID" value="XM_009760190.1"/>
</dbReference>
<reference evidence="2" key="2">
    <citation type="submission" date="2025-08" db="UniProtKB">
        <authorList>
            <consortium name="RefSeq"/>
        </authorList>
    </citation>
    <scope>IDENTIFICATION</scope>
    <source>
        <tissue evidence="2">Leaf</tissue>
    </source>
</reference>
<reference evidence="1" key="1">
    <citation type="journal article" date="2013" name="Genome Biol.">
        <title>Reference genomes and transcriptomes of Nicotiana sylvestris and Nicotiana tomentosiformis.</title>
        <authorList>
            <person name="Sierro N."/>
            <person name="Battey J.N."/>
            <person name="Ouadi S."/>
            <person name="Bovet L."/>
            <person name="Goepfert S."/>
            <person name="Bakaher N."/>
            <person name="Peitsch M.C."/>
            <person name="Ivanov N.V."/>
        </authorList>
    </citation>
    <scope>NUCLEOTIDE SEQUENCE [LARGE SCALE GENOMIC DNA]</scope>
</reference>
<gene>
    <name evidence="2" type="primary">LOC104211179</name>
</gene>
<accession>A0A1U7UQW6</accession>
<dbReference type="Proteomes" id="UP000189701">
    <property type="component" value="Unplaced"/>
</dbReference>
<name>A0A1U7UQW6_NICSY</name>
<proteinExistence type="predicted"/>
<organism evidence="1 2">
    <name type="scientific">Nicotiana sylvestris</name>
    <name type="common">Wood tobacco</name>
    <name type="synonym">South American tobacco</name>
    <dbReference type="NCBI Taxonomy" id="4096"/>
    <lineage>
        <taxon>Eukaryota</taxon>
        <taxon>Viridiplantae</taxon>
        <taxon>Streptophyta</taxon>
        <taxon>Embryophyta</taxon>
        <taxon>Tracheophyta</taxon>
        <taxon>Spermatophyta</taxon>
        <taxon>Magnoliopsida</taxon>
        <taxon>eudicotyledons</taxon>
        <taxon>Gunneridae</taxon>
        <taxon>Pentapetalae</taxon>
        <taxon>asterids</taxon>
        <taxon>lamiids</taxon>
        <taxon>Solanales</taxon>
        <taxon>Solanaceae</taxon>
        <taxon>Nicotianoideae</taxon>
        <taxon>Nicotianeae</taxon>
        <taxon>Nicotiana</taxon>
    </lineage>
</organism>